<dbReference type="PRINTS" id="PR00419">
    <property type="entry name" value="ADXRDTASE"/>
</dbReference>
<dbReference type="SUPFAM" id="SSF51905">
    <property type="entry name" value="FAD/NAD(P)-binding domain"/>
    <property type="match status" value="1"/>
</dbReference>
<proteinExistence type="predicted"/>
<name>A0A7X5N3S6_XANPE</name>
<gene>
    <name evidence="2" type="ORF">G3W61_31955</name>
</gene>
<evidence type="ECO:0000313" key="3">
    <source>
        <dbReference type="Proteomes" id="UP000471082"/>
    </source>
</evidence>
<dbReference type="InterPro" id="IPR036188">
    <property type="entry name" value="FAD/NAD-bd_sf"/>
</dbReference>
<feature type="non-terminal residue" evidence="2">
    <location>
        <position position="67"/>
    </location>
</feature>
<dbReference type="EMBL" id="JAAGYU010002000">
    <property type="protein sequence ID" value="NEL80866.1"/>
    <property type="molecule type" value="Genomic_DNA"/>
</dbReference>
<dbReference type="Proteomes" id="UP000471082">
    <property type="component" value="Unassembled WGS sequence"/>
</dbReference>
<organism evidence="2 3">
    <name type="scientific">Xanthomonas perforans</name>
    <dbReference type="NCBI Taxonomy" id="442694"/>
    <lineage>
        <taxon>Bacteria</taxon>
        <taxon>Pseudomonadati</taxon>
        <taxon>Pseudomonadota</taxon>
        <taxon>Gammaproteobacteria</taxon>
        <taxon>Lysobacterales</taxon>
        <taxon>Lysobacteraceae</taxon>
        <taxon>Xanthomonas</taxon>
    </lineage>
</organism>
<dbReference type="Gene3D" id="3.50.50.60">
    <property type="entry name" value="FAD/NAD(P)-binding domain"/>
    <property type="match status" value="1"/>
</dbReference>
<dbReference type="AlphaFoldDB" id="A0A7X5N3S6"/>
<accession>A0A7X5N3S6</accession>
<evidence type="ECO:0000256" key="1">
    <source>
        <dbReference type="ARBA" id="ARBA00023002"/>
    </source>
</evidence>
<dbReference type="InterPro" id="IPR051691">
    <property type="entry name" value="Metab_Enz_Cyan_OpOx_G3PDH"/>
</dbReference>
<protein>
    <submittedName>
        <fullName evidence="2">NAD(P)-binding protein</fullName>
    </submittedName>
</protein>
<reference evidence="2 3" key="1">
    <citation type="submission" date="2019-11" db="EMBL/GenBank/DDBJ databases">
        <title>Genome-resolved metagenomics to study the prevalence of co-infection and intraspecific heterogeneity among plant pathogen metapopulations.</title>
        <authorList>
            <person name="Newberry E."/>
            <person name="Bhandari R."/>
            <person name="Kemble J."/>
            <person name="Sikora E."/>
            <person name="Potnis N."/>
        </authorList>
    </citation>
    <scope>NUCLEOTIDE SEQUENCE [LARGE SCALE GENOMIC DNA]</scope>
    <source>
        <strain evidence="2">Xp_Tom_Tuscaloosa_18b</strain>
    </source>
</reference>
<dbReference type="Pfam" id="PF13450">
    <property type="entry name" value="NAD_binding_8"/>
    <property type="match status" value="1"/>
</dbReference>
<keyword evidence="1" id="KW-0560">Oxidoreductase</keyword>
<dbReference type="PANTHER" id="PTHR42949">
    <property type="entry name" value="ANAEROBIC GLYCEROL-3-PHOSPHATE DEHYDROGENASE SUBUNIT B"/>
    <property type="match status" value="1"/>
</dbReference>
<sequence>MRATACRYAPMAERAQHFDVLVIGAGPAGLAAAQAAASHGVRVGVVDLQPRAGGQVWRNDVRHGAPA</sequence>
<comment type="caution">
    <text evidence="2">The sequence shown here is derived from an EMBL/GenBank/DDBJ whole genome shotgun (WGS) entry which is preliminary data.</text>
</comment>
<dbReference type="GO" id="GO:0016491">
    <property type="term" value="F:oxidoreductase activity"/>
    <property type="evidence" value="ECO:0007669"/>
    <property type="project" value="UniProtKB-KW"/>
</dbReference>
<evidence type="ECO:0000313" key="2">
    <source>
        <dbReference type="EMBL" id="NEL80866.1"/>
    </source>
</evidence>
<dbReference type="PANTHER" id="PTHR42949:SF3">
    <property type="entry name" value="ANAEROBIC GLYCEROL-3-PHOSPHATE DEHYDROGENASE SUBUNIT B"/>
    <property type="match status" value="1"/>
</dbReference>